<evidence type="ECO:0000256" key="1">
    <source>
        <dbReference type="ARBA" id="ARBA00009748"/>
    </source>
</evidence>
<dbReference type="SUPFAM" id="SSF47699">
    <property type="entry name" value="Bifunctional inhibitor/lipid-transfer protein/seed storage 2S albumin"/>
    <property type="match status" value="1"/>
</dbReference>
<evidence type="ECO:0000313" key="9">
    <source>
        <dbReference type="Proteomes" id="UP000824469"/>
    </source>
</evidence>
<keyword evidence="3" id="KW-1015">Disulfide bond</keyword>
<comment type="caution">
    <text evidence="8">The sequence shown here is derived from an EMBL/GenBank/DDBJ whole genome shotgun (WGS) entry which is preliminary data.</text>
</comment>
<accession>A0AA38BXD9</accession>
<evidence type="ECO:0000256" key="2">
    <source>
        <dbReference type="ARBA" id="ARBA00022729"/>
    </source>
</evidence>
<protein>
    <recommendedName>
        <fullName evidence="7">Bifunctional inhibitor/plant lipid transfer protein/seed storage helical domain-containing protein</fullName>
    </recommendedName>
</protein>
<comment type="similarity">
    <text evidence="1">Belongs to the plant LTP family.</text>
</comment>
<keyword evidence="4" id="KW-0325">Glycoprotein</keyword>
<feature type="transmembrane region" description="Helical" evidence="5">
    <location>
        <begin position="132"/>
        <end position="152"/>
    </location>
</feature>
<dbReference type="Gene3D" id="1.10.110.10">
    <property type="entry name" value="Plant lipid-transfer and hydrophobic proteins"/>
    <property type="match status" value="1"/>
</dbReference>
<feature type="non-terminal residue" evidence="8">
    <location>
        <position position="1"/>
    </location>
</feature>
<feature type="chain" id="PRO_5041416454" description="Bifunctional inhibitor/plant lipid transfer protein/seed storage helical domain-containing protein" evidence="6">
    <location>
        <begin position="28"/>
        <end position="153"/>
    </location>
</feature>
<dbReference type="GO" id="GO:0006869">
    <property type="term" value="P:lipid transport"/>
    <property type="evidence" value="ECO:0007669"/>
    <property type="project" value="InterPro"/>
</dbReference>
<dbReference type="Proteomes" id="UP000824469">
    <property type="component" value="Unassembled WGS sequence"/>
</dbReference>
<evidence type="ECO:0000256" key="3">
    <source>
        <dbReference type="ARBA" id="ARBA00023157"/>
    </source>
</evidence>
<dbReference type="InterPro" id="IPR036312">
    <property type="entry name" value="Bifun_inhib/LTP/seed_sf"/>
</dbReference>
<dbReference type="InterPro" id="IPR000528">
    <property type="entry name" value="Plant_nsLTP"/>
</dbReference>
<dbReference type="PRINTS" id="PR00382">
    <property type="entry name" value="LIPIDTRNSFER"/>
</dbReference>
<dbReference type="Pfam" id="PF14368">
    <property type="entry name" value="LTP_2"/>
    <property type="match status" value="1"/>
</dbReference>
<organism evidence="8 9">
    <name type="scientific">Taxus chinensis</name>
    <name type="common">Chinese yew</name>
    <name type="synonym">Taxus wallichiana var. chinensis</name>
    <dbReference type="NCBI Taxonomy" id="29808"/>
    <lineage>
        <taxon>Eukaryota</taxon>
        <taxon>Viridiplantae</taxon>
        <taxon>Streptophyta</taxon>
        <taxon>Embryophyta</taxon>
        <taxon>Tracheophyta</taxon>
        <taxon>Spermatophyta</taxon>
        <taxon>Pinopsida</taxon>
        <taxon>Pinidae</taxon>
        <taxon>Conifers II</taxon>
        <taxon>Cupressales</taxon>
        <taxon>Taxaceae</taxon>
        <taxon>Taxus</taxon>
    </lineage>
</organism>
<name>A0AA38BXD9_TAXCH</name>
<evidence type="ECO:0000256" key="4">
    <source>
        <dbReference type="ARBA" id="ARBA00023180"/>
    </source>
</evidence>
<evidence type="ECO:0000256" key="5">
    <source>
        <dbReference type="SAM" id="Phobius"/>
    </source>
</evidence>
<sequence length="153" mass="15279">MALMMEGKSVIALMATLVLICGGVVKAQTDCQSLLLSLAPCVTYVTGNGGSAPPAACCTALSSVVKQNASCLCLVLTGNSGIPNVNTTTALGLPKACNVETPPISGCYTVAPTSEPSVNNVPPPIEGGKTNAGALLAPSIVMIFSTVGLVLMK</sequence>
<reference evidence="8 9" key="1">
    <citation type="journal article" date="2021" name="Nat. Plants">
        <title>The Taxus genome provides insights into paclitaxel biosynthesis.</title>
        <authorList>
            <person name="Xiong X."/>
            <person name="Gou J."/>
            <person name="Liao Q."/>
            <person name="Li Y."/>
            <person name="Zhou Q."/>
            <person name="Bi G."/>
            <person name="Li C."/>
            <person name="Du R."/>
            <person name="Wang X."/>
            <person name="Sun T."/>
            <person name="Guo L."/>
            <person name="Liang H."/>
            <person name="Lu P."/>
            <person name="Wu Y."/>
            <person name="Zhang Z."/>
            <person name="Ro D.K."/>
            <person name="Shang Y."/>
            <person name="Huang S."/>
            <person name="Yan J."/>
        </authorList>
    </citation>
    <scope>NUCLEOTIDE SEQUENCE [LARGE SCALE GENOMIC DNA]</scope>
    <source>
        <strain evidence="8">Ta-2019</strain>
    </source>
</reference>
<evidence type="ECO:0000259" key="7">
    <source>
        <dbReference type="SMART" id="SM00499"/>
    </source>
</evidence>
<keyword evidence="5" id="KW-0812">Transmembrane</keyword>
<dbReference type="GO" id="GO:0008289">
    <property type="term" value="F:lipid binding"/>
    <property type="evidence" value="ECO:0007669"/>
    <property type="project" value="InterPro"/>
</dbReference>
<dbReference type="OMA" id="CICEIIE"/>
<dbReference type="SMART" id="SM00499">
    <property type="entry name" value="AAI"/>
    <property type="match status" value="1"/>
</dbReference>
<evidence type="ECO:0000256" key="6">
    <source>
        <dbReference type="SAM" id="SignalP"/>
    </source>
</evidence>
<dbReference type="InterPro" id="IPR016140">
    <property type="entry name" value="Bifunc_inhib/LTP/seed_store"/>
</dbReference>
<gene>
    <name evidence="8" type="ORF">KI387_033210</name>
</gene>
<keyword evidence="5" id="KW-0472">Membrane</keyword>
<dbReference type="InterPro" id="IPR043325">
    <property type="entry name" value="LTSS"/>
</dbReference>
<keyword evidence="9" id="KW-1185">Reference proteome</keyword>
<dbReference type="EMBL" id="JAHRHJ020003813">
    <property type="protein sequence ID" value="KAH9289093.1"/>
    <property type="molecule type" value="Genomic_DNA"/>
</dbReference>
<evidence type="ECO:0000313" key="8">
    <source>
        <dbReference type="EMBL" id="KAH9289093.1"/>
    </source>
</evidence>
<dbReference type="PANTHER" id="PTHR33044">
    <property type="entry name" value="BIFUNCTIONAL INHIBITOR/LIPID-TRANSFER PROTEIN/SEED STORAGE 2S ALBUMIN SUPERFAMILY PROTEIN-RELATED"/>
    <property type="match status" value="1"/>
</dbReference>
<feature type="signal peptide" evidence="6">
    <location>
        <begin position="1"/>
        <end position="27"/>
    </location>
</feature>
<feature type="domain" description="Bifunctional inhibitor/plant lipid transfer protein/seed storage helical" evidence="7">
    <location>
        <begin position="31"/>
        <end position="107"/>
    </location>
</feature>
<keyword evidence="5" id="KW-1133">Transmembrane helix</keyword>
<keyword evidence="2 6" id="KW-0732">Signal</keyword>
<proteinExistence type="inferred from homology"/>
<dbReference type="CDD" id="cd00010">
    <property type="entry name" value="AAI_LTSS"/>
    <property type="match status" value="1"/>
</dbReference>
<dbReference type="AlphaFoldDB" id="A0AA38BXD9"/>